<proteinExistence type="predicted"/>
<keyword evidence="2" id="KW-1185">Reference proteome</keyword>
<evidence type="ECO:0000313" key="1">
    <source>
        <dbReference type="EMBL" id="CAJ1411094.1"/>
    </source>
</evidence>
<protein>
    <submittedName>
        <fullName evidence="1">Uncharacterized protein</fullName>
    </submittedName>
</protein>
<name>A0AA36NKQ5_9DINO</name>
<reference evidence="1" key="1">
    <citation type="submission" date="2023-08" db="EMBL/GenBank/DDBJ databases">
        <authorList>
            <person name="Chen Y."/>
            <person name="Shah S."/>
            <person name="Dougan E. K."/>
            <person name="Thang M."/>
            <person name="Chan C."/>
        </authorList>
    </citation>
    <scope>NUCLEOTIDE SEQUENCE</scope>
</reference>
<organism evidence="1 2">
    <name type="scientific">Effrenium voratum</name>
    <dbReference type="NCBI Taxonomy" id="2562239"/>
    <lineage>
        <taxon>Eukaryota</taxon>
        <taxon>Sar</taxon>
        <taxon>Alveolata</taxon>
        <taxon>Dinophyceae</taxon>
        <taxon>Suessiales</taxon>
        <taxon>Symbiodiniaceae</taxon>
        <taxon>Effrenium</taxon>
    </lineage>
</organism>
<comment type="caution">
    <text evidence="1">The sequence shown here is derived from an EMBL/GenBank/DDBJ whole genome shotgun (WGS) entry which is preliminary data.</text>
</comment>
<sequence>MVWSCLGPDVRWPRKELLGQVGTVMYSEPSETNAIQVQFSPELVTAMRSDLRGGWRAQRLQALEKQGVVFLHRQALEIEV</sequence>
<gene>
    <name evidence="1" type="ORF">EVOR1521_LOCUS31758</name>
</gene>
<evidence type="ECO:0000313" key="2">
    <source>
        <dbReference type="Proteomes" id="UP001178507"/>
    </source>
</evidence>
<dbReference type="EMBL" id="CAUJNA010003856">
    <property type="protein sequence ID" value="CAJ1411094.1"/>
    <property type="molecule type" value="Genomic_DNA"/>
</dbReference>
<dbReference type="Proteomes" id="UP001178507">
    <property type="component" value="Unassembled WGS sequence"/>
</dbReference>
<dbReference type="AlphaFoldDB" id="A0AA36NKQ5"/>
<accession>A0AA36NKQ5</accession>